<dbReference type="EMBL" id="LFKP01000005">
    <property type="protein sequence ID" value="OHV97438.1"/>
    <property type="molecule type" value="Genomic_DNA"/>
</dbReference>
<dbReference type="Gene3D" id="1.10.287.950">
    <property type="entry name" value="Methyl-accepting chemotaxis protein"/>
    <property type="match status" value="1"/>
</dbReference>
<dbReference type="Gene3D" id="3.30.450.20">
    <property type="entry name" value="PAS domain"/>
    <property type="match status" value="3"/>
</dbReference>
<dbReference type="GO" id="GO:0016020">
    <property type="term" value="C:membrane"/>
    <property type="evidence" value="ECO:0007669"/>
    <property type="project" value="InterPro"/>
</dbReference>
<keyword evidence="1" id="KW-0807">Transducer</keyword>
<evidence type="ECO:0000313" key="6">
    <source>
        <dbReference type="Proteomes" id="UP000179840"/>
    </source>
</evidence>
<dbReference type="GO" id="GO:0007165">
    <property type="term" value="P:signal transduction"/>
    <property type="evidence" value="ECO:0007669"/>
    <property type="project" value="UniProtKB-KW"/>
</dbReference>
<dbReference type="Pfam" id="PF00015">
    <property type="entry name" value="MCPsignal"/>
    <property type="match status" value="1"/>
</dbReference>
<name>A0A1S1UBD2_9BURK</name>
<feature type="domain" description="PAC" evidence="4">
    <location>
        <begin position="333"/>
        <end position="385"/>
    </location>
</feature>
<comment type="caution">
    <text evidence="5">The sequence shown here is derived from an EMBL/GenBank/DDBJ whole genome shotgun (WGS) entry which is preliminary data.</text>
</comment>
<dbReference type="SUPFAM" id="SSF55785">
    <property type="entry name" value="PYP-like sensor domain (PAS domain)"/>
    <property type="match status" value="3"/>
</dbReference>
<dbReference type="PRINTS" id="PR00260">
    <property type="entry name" value="CHEMTRNSDUCR"/>
</dbReference>
<feature type="domain" description="PAS" evidence="3">
    <location>
        <begin position="152"/>
        <end position="182"/>
    </location>
</feature>
<evidence type="ECO:0000259" key="4">
    <source>
        <dbReference type="PROSITE" id="PS50113"/>
    </source>
</evidence>
<feature type="domain" description="PAS" evidence="3">
    <location>
        <begin position="30"/>
        <end position="60"/>
    </location>
</feature>
<dbReference type="PROSITE" id="PS50112">
    <property type="entry name" value="PAS"/>
    <property type="match status" value="3"/>
</dbReference>
<dbReference type="SUPFAM" id="SSF58104">
    <property type="entry name" value="Methyl-accepting chemotaxis protein (MCP) signaling domain"/>
    <property type="match status" value="1"/>
</dbReference>
<dbReference type="Pfam" id="PF08447">
    <property type="entry name" value="PAS_3"/>
    <property type="match status" value="2"/>
</dbReference>
<dbReference type="GO" id="GO:0004888">
    <property type="term" value="F:transmembrane signaling receptor activity"/>
    <property type="evidence" value="ECO:0007669"/>
    <property type="project" value="InterPro"/>
</dbReference>
<evidence type="ECO:0000259" key="2">
    <source>
        <dbReference type="PROSITE" id="PS50111"/>
    </source>
</evidence>
<dbReference type="SMART" id="SM00091">
    <property type="entry name" value="PAS"/>
    <property type="match status" value="3"/>
</dbReference>
<proteinExistence type="predicted"/>
<dbReference type="InterPro" id="IPR004089">
    <property type="entry name" value="MCPsignal_dom"/>
</dbReference>
<dbReference type="GO" id="GO:0006935">
    <property type="term" value="P:chemotaxis"/>
    <property type="evidence" value="ECO:0007669"/>
    <property type="project" value="InterPro"/>
</dbReference>
<accession>A0A1S1UBD2</accession>
<sequence>MNYPMMEAEQAKQGIDGVGLAAALGKMQGLLQFDLHGCVSNANQIALDLFGYQRDELLGQPHQLLCTVTRERQQEEREFWRLLAGGQSQCGDFRRVDRQGRELWIQARYVPLSHDAGQADHVIALIDDITAEMRSRLDFSGKIEAIERVQAVIEFDLQGRVLRANDNFLRTFGYQEQELLGQHHRMFCTAEDVQASSYRHLWEGLERGQFQSGEFRRIDKLGREVWIQASYNPILDIDGRPLKVIKFATDITAAKRLSSETAGKIEAIARSQAVIEFDMRGNILTANSNFLRAVGYTLEEVQGQHHSMFCDDILVRSEAYRNFWADLGEGKFKSARFHRLAKHGAAIWLQATYNPILDTNGRAFKVVKFAMDITQQVEREQTVSSRVAGIGDAMQELAGAIDSIGQGAAHANTIAQQTEQHARQGRVLLGQSIDSILEIQKSSQDVHEIVSTISDIAIQTNLLAFNAAVEAARAGEHGRGFAVVADEVRKLAEKSGDAARNIARLIDTTISRVDQSGTLSEQVRQSFEQISDSVHNTTQSIGQIDQATAAQVDSSRHVARLLTELQATTAAEH</sequence>
<dbReference type="InterPro" id="IPR050903">
    <property type="entry name" value="Bact_Chemotaxis_MeTrfase"/>
</dbReference>
<feature type="domain" description="PAC" evidence="4">
    <location>
        <begin position="89"/>
        <end position="141"/>
    </location>
</feature>
<evidence type="ECO:0000313" key="5">
    <source>
        <dbReference type="EMBL" id="OHV97438.1"/>
    </source>
</evidence>
<dbReference type="InterPro" id="IPR000700">
    <property type="entry name" value="PAS-assoc_C"/>
</dbReference>
<dbReference type="NCBIfam" id="TIGR00229">
    <property type="entry name" value="sensory_box"/>
    <property type="match status" value="3"/>
</dbReference>
<dbReference type="RefSeq" id="WP_071076577.1">
    <property type="nucleotide sequence ID" value="NZ_LFKP01000005.1"/>
</dbReference>
<dbReference type="SMART" id="SM00283">
    <property type="entry name" value="MA"/>
    <property type="match status" value="1"/>
</dbReference>
<dbReference type="CDD" id="cd00130">
    <property type="entry name" value="PAS"/>
    <property type="match status" value="3"/>
</dbReference>
<dbReference type="Proteomes" id="UP000179840">
    <property type="component" value="Unassembled WGS sequence"/>
</dbReference>
<evidence type="ECO:0000256" key="1">
    <source>
        <dbReference type="PROSITE-ProRule" id="PRU00284"/>
    </source>
</evidence>
<feature type="domain" description="Methyl-accepting transducer" evidence="2">
    <location>
        <begin position="393"/>
        <end position="573"/>
    </location>
</feature>
<dbReference type="PROSITE" id="PS50111">
    <property type="entry name" value="CHEMOTAXIS_TRANSDUC_2"/>
    <property type="match status" value="1"/>
</dbReference>
<dbReference type="InterPro" id="IPR000014">
    <property type="entry name" value="PAS"/>
</dbReference>
<dbReference type="AlphaFoldDB" id="A0A1S1UBD2"/>
<dbReference type="InterPro" id="IPR004090">
    <property type="entry name" value="Chemotax_Me-accpt_rcpt"/>
</dbReference>
<gene>
    <name evidence="5" type="ORF">AKG95_09445</name>
</gene>
<evidence type="ECO:0000259" key="3">
    <source>
        <dbReference type="PROSITE" id="PS50112"/>
    </source>
</evidence>
<dbReference type="SMART" id="SM00086">
    <property type="entry name" value="PAC"/>
    <property type="match status" value="3"/>
</dbReference>
<organism evidence="5 6">
    <name type="scientific">Janthinobacterium lividum</name>
    <dbReference type="NCBI Taxonomy" id="29581"/>
    <lineage>
        <taxon>Bacteria</taxon>
        <taxon>Pseudomonadati</taxon>
        <taxon>Pseudomonadota</taxon>
        <taxon>Betaproteobacteria</taxon>
        <taxon>Burkholderiales</taxon>
        <taxon>Oxalobacteraceae</taxon>
        <taxon>Janthinobacterium</taxon>
    </lineage>
</organism>
<feature type="domain" description="PAS" evidence="3">
    <location>
        <begin position="274"/>
        <end position="304"/>
    </location>
</feature>
<dbReference type="CDD" id="cd11386">
    <property type="entry name" value="MCP_signal"/>
    <property type="match status" value="1"/>
</dbReference>
<dbReference type="Pfam" id="PF08448">
    <property type="entry name" value="PAS_4"/>
    <property type="match status" value="1"/>
</dbReference>
<dbReference type="PANTHER" id="PTHR24422">
    <property type="entry name" value="CHEMOTAXIS PROTEIN METHYLTRANSFERASE"/>
    <property type="match status" value="1"/>
</dbReference>
<dbReference type="InterPro" id="IPR013656">
    <property type="entry name" value="PAS_4"/>
</dbReference>
<dbReference type="PANTHER" id="PTHR24422:SF10">
    <property type="entry name" value="CHEMOTAXIS PROTEIN METHYLTRANSFERASE 2"/>
    <property type="match status" value="1"/>
</dbReference>
<protein>
    <submittedName>
        <fullName evidence="5">Chemotaxis protein</fullName>
    </submittedName>
</protein>
<dbReference type="InterPro" id="IPR013655">
    <property type="entry name" value="PAS_fold_3"/>
</dbReference>
<dbReference type="InterPro" id="IPR035965">
    <property type="entry name" value="PAS-like_dom_sf"/>
</dbReference>
<feature type="domain" description="PAC" evidence="4">
    <location>
        <begin position="211"/>
        <end position="263"/>
    </location>
</feature>
<dbReference type="InterPro" id="IPR001610">
    <property type="entry name" value="PAC"/>
</dbReference>
<dbReference type="PROSITE" id="PS50113">
    <property type="entry name" value="PAC"/>
    <property type="match status" value="3"/>
</dbReference>
<reference evidence="5 6" key="1">
    <citation type="submission" date="2015-06" db="EMBL/GenBank/DDBJ databases">
        <title>Draft genome sequencing of a biphenyl-degrading bacterium, Janthinobacterium lividum MEG1.</title>
        <authorList>
            <person name="Shimodaira J."/>
            <person name="Hatta T."/>
        </authorList>
    </citation>
    <scope>NUCLEOTIDE SEQUENCE [LARGE SCALE GENOMIC DNA]</scope>
    <source>
        <strain evidence="5 6">MEG1</strain>
    </source>
</reference>